<dbReference type="KEGG" id="hss:J7656_09910"/>
<dbReference type="GeneID" id="64827856"/>
<evidence type="ECO:0000259" key="1">
    <source>
        <dbReference type="Pfam" id="PF00534"/>
    </source>
</evidence>
<accession>A0A8T8LJ61</accession>
<dbReference type="SUPFAM" id="SSF53756">
    <property type="entry name" value="UDP-Glycosyltransferase/glycogen phosphorylase"/>
    <property type="match status" value="1"/>
</dbReference>
<dbReference type="EMBL" id="CP073695">
    <property type="protein sequence ID" value="QUO46918.1"/>
    <property type="molecule type" value="Genomic_DNA"/>
</dbReference>
<dbReference type="PANTHER" id="PTHR45947:SF3">
    <property type="entry name" value="SULFOQUINOVOSYL TRANSFERASE SQD2"/>
    <property type="match status" value="1"/>
</dbReference>
<proteinExistence type="predicted"/>
<evidence type="ECO:0000313" key="2">
    <source>
        <dbReference type="EMBL" id="QUO46918.1"/>
    </source>
</evidence>
<dbReference type="GO" id="GO:0016757">
    <property type="term" value="F:glycosyltransferase activity"/>
    <property type="evidence" value="ECO:0007669"/>
    <property type="project" value="InterPro"/>
</dbReference>
<feature type="domain" description="Glycosyl transferase family 1" evidence="1">
    <location>
        <begin position="158"/>
        <end position="310"/>
    </location>
</feature>
<organism evidence="2 3">
    <name type="scientific">Halorubrum ruber</name>
    <dbReference type="NCBI Taxonomy" id="2982524"/>
    <lineage>
        <taxon>Archaea</taxon>
        <taxon>Methanobacteriati</taxon>
        <taxon>Methanobacteriota</taxon>
        <taxon>Stenosarchaea group</taxon>
        <taxon>Halobacteria</taxon>
        <taxon>Halobacteriales</taxon>
        <taxon>Haloferacaceae</taxon>
        <taxon>Halorubrum</taxon>
    </lineage>
</organism>
<protein>
    <submittedName>
        <fullName evidence="2">Glycosyltransferase family 4 protein</fullName>
    </submittedName>
</protein>
<dbReference type="RefSeq" id="WP_211553199.1">
    <property type="nucleotide sequence ID" value="NZ_CP073695.1"/>
</dbReference>
<keyword evidence="3" id="KW-1185">Reference proteome</keyword>
<dbReference type="Proteomes" id="UP000679341">
    <property type="component" value="Chromosome"/>
</dbReference>
<dbReference type="Pfam" id="PF00534">
    <property type="entry name" value="Glycos_transf_1"/>
    <property type="match status" value="1"/>
</dbReference>
<sequence length="338" mass="38037">MRISFFCYNLSGTGPRTRARDIINGVAENSDHQVTVLTNEPDLVTEEANILKINLNKPVDLFQNTKTVFTNTDVAHVPINIWQVAFVRLFYSGPLVAGVGPGIQVESYYQHLGKFLGINRLIVVHEGREWKKFGYKTTICTATIDREIFHPYTENRIDKVRNELGISQDSKVVLYVGELTNHYGAELISETASFNDEFIYIVIGEGPLRSDIEENPNVRYEGYVNNRELPYYYNAADVTIGPRLSDVTSNVGLESIACGTPFITTATGYIQEFAVEPGAYIYSKRTAEALHETIVELLNDKERYSDQVQRGLGFIDSNPLTLDSAIETHLEVYDELTS</sequence>
<dbReference type="CDD" id="cd03801">
    <property type="entry name" value="GT4_PimA-like"/>
    <property type="match status" value="1"/>
</dbReference>
<dbReference type="Gene3D" id="3.40.50.2000">
    <property type="entry name" value="Glycogen Phosphorylase B"/>
    <property type="match status" value="1"/>
</dbReference>
<dbReference type="InterPro" id="IPR050194">
    <property type="entry name" value="Glycosyltransferase_grp1"/>
</dbReference>
<dbReference type="InterPro" id="IPR001296">
    <property type="entry name" value="Glyco_trans_1"/>
</dbReference>
<reference evidence="2 3" key="1">
    <citation type="submission" date="2021-03" db="EMBL/GenBank/DDBJ databases">
        <title>Halorubrum sodomense MBLA0099, Whole genome shotgun sequencing.</title>
        <authorList>
            <person name="Seo M.-J."/>
            <person name="Cho E.-S."/>
            <person name="Hwang C.Y."/>
        </authorList>
    </citation>
    <scope>NUCLEOTIDE SEQUENCE [LARGE SCALE GENOMIC DNA]</scope>
    <source>
        <strain evidence="2 3">MBLA0099</strain>
    </source>
</reference>
<gene>
    <name evidence="2" type="ORF">J7656_09910</name>
</gene>
<dbReference type="AlphaFoldDB" id="A0A8T8LJ61"/>
<dbReference type="PANTHER" id="PTHR45947">
    <property type="entry name" value="SULFOQUINOVOSYL TRANSFERASE SQD2"/>
    <property type="match status" value="1"/>
</dbReference>
<dbReference type="OrthoDB" id="131038at2157"/>
<name>A0A8T8LJ61_9EURY</name>
<evidence type="ECO:0000313" key="3">
    <source>
        <dbReference type="Proteomes" id="UP000679341"/>
    </source>
</evidence>